<comment type="caution">
    <text evidence="2">The sequence shown here is derived from an EMBL/GenBank/DDBJ whole genome shotgun (WGS) entry which is preliminary data.</text>
</comment>
<sequence>MGIIRTIRIVGTLIMFGAFVMLGHSYHTTMTAPAGGGSGARFVAKNGSEVTRTGPAEPTIIDSVKLMWTGLTGKKEKPRTGLSDLRNRTALARAPAPGSMEATSREIEFWTNLTAKMGFTGP</sequence>
<reference evidence="2 3" key="1">
    <citation type="submission" date="2018-10" db="EMBL/GenBank/DDBJ databases">
        <title>Genomic Encyclopedia of Archaeal and Bacterial Type Strains, Phase II (KMG-II): from individual species to whole genera.</title>
        <authorList>
            <person name="Goeker M."/>
        </authorList>
    </citation>
    <scope>NUCLEOTIDE SEQUENCE [LARGE SCALE GENOMIC DNA]</scope>
    <source>
        <strain evidence="2 3">DSM 29466</strain>
    </source>
</reference>
<name>A0A497VBL1_9RHOB</name>
<proteinExistence type="predicted"/>
<keyword evidence="1" id="KW-0472">Membrane</keyword>
<accession>A0A497VBL1</accession>
<dbReference type="RefSeq" id="WP_121028122.1">
    <property type="nucleotide sequence ID" value="NZ_RCCE01000008.1"/>
</dbReference>
<evidence type="ECO:0000313" key="3">
    <source>
        <dbReference type="Proteomes" id="UP000269157"/>
    </source>
</evidence>
<dbReference type="AlphaFoldDB" id="A0A497VBL1"/>
<keyword evidence="3" id="KW-1185">Reference proteome</keyword>
<dbReference type="OrthoDB" id="9841799at2"/>
<gene>
    <name evidence="2" type="ORF">BCF46_3802</name>
</gene>
<evidence type="ECO:0000256" key="1">
    <source>
        <dbReference type="SAM" id="Phobius"/>
    </source>
</evidence>
<evidence type="ECO:0000313" key="2">
    <source>
        <dbReference type="EMBL" id="RLJ36334.1"/>
    </source>
</evidence>
<dbReference type="Proteomes" id="UP000269157">
    <property type="component" value="Unassembled WGS sequence"/>
</dbReference>
<organism evidence="2 3">
    <name type="scientific">Litoreibacter meonggei</name>
    <dbReference type="NCBI Taxonomy" id="1049199"/>
    <lineage>
        <taxon>Bacteria</taxon>
        <taxon>Pseudomonadati</taxon>
        <taxon>Pseudomonadota</taxon>
        <taxon>Alphaproteobacteria</taxon>
        <taxon>Rhodobacterales</taxon>
        <taxon>Roseobacteraceae</taxon>
        <taxon>Litoreibacter</taxon>
    </lineage>
</organism>
<protein>
    <submittedName>
        <fullName evidence="2">Uncharacterized protein</fullName>
    </submittedName>
</protein>
<dbReference type="EMBL" id="RCCE01000008">
    <property type="protein sequence ID" value="RLJ36334.1"/>
    <property type="molecule type" value="Genomic_DNA"/>
</dbReference>
<keyword evidence="1" id="KW-1133">Transmembrane helix</keyword>
<feature type="transmembrane region" description="Helical" evidence="1">
    <location>
        <begin position="7"/>
        <end position="26"/>
    </location>
</feature>
<keyword evidence="1" id="KW-0812">Transmembrane</keyword>